<accession>A0A917S9I4</accession>
<evidence type="ECO:0000256" key="4">
    <source>
        <dbReference type="SAM" id="Phobius"/>
    </source>
</evidence>
<dbReference type="PROSITE" id="PS50111">
    <property type="entry name" value="CHEMOTAXIS_TRANSDUC_2"/>
    <property type="match status" value="1"/>
</dbReference>
<dbReference type="SUPFAM" id="SSF58104">
    <property type="entry name" value="Methyl-accepting chemotaxis protein (MCP) signaling domain"/>
    <property type="match status" value="1"/>
</dbReference>
<comment type="caution">
    <text evidence="6">The sequence shown here is derived from an EMBL/GenBank/DDBJ whole genome shotgun (WGS) entry which is preliminary data.</text>
</comment>
<dbReference type="GO" id="GO:0016020">
    <property type="term" value="C:membrane"/>
    <property type="evidence" value="ECO:0007669"/>
    <property type="project" value="InterPro"/>
</dbReference>
<dbReference type="Pfam" id="PF00015">
    <property type="entry name" value="MCPsignal"/>
    <property type="match status" value="1"/>
</dbReference>
<dbReference type="PANTHER" id="PTHR32089:SF112">
    <property type="entry name" value="LYSOZYME-LIKE PROTEIN-RELATED"/>
    <property type="match status" value="1"/>
</dbReference>
<evidence type="ECO:0000256" key="1">
    <source>
        <dbReference type="ARBA" id="ARBA00023224"/>
    </source>
</evidence>
<evidence type="ECO:0000256" key="3">
    <source>
        <dbReference type="SAM" id="Coils"/>
    </source>
</evidence>
<dbReference type="GO" id="GO:0007165">
    <property type="term" value="P:signal transduction"/>
    <property type="evidence" value="ECO:0007669"/>
    <property type="project" value="UniProtKB-KW"/>
</dbReference>
<dbReference type="RefSeq" id="WP_188805131.1">
    <property type="nucleotide sequence ID" value="NZ_BMOK01000022.1"/>
</dbReference>
<sequence length="379" mass="41423">MNTKIKLYIVMLALFIFPNFLFTAFYIREGFNSWVGLIQVLSFITMIVGFMIIYKSTHTIKEPSTEPSSAEACDPPISETVQMIKTQVSEITQISLTLHKQIEAINNVSGDILQGASIQTNNVVKSTDTMTDVSGGIQQIASNAAVVSNTSQKASDAAKEGYQLIGNMLSQMQSIQQIVKRLSEVIKDLANHSSQINQIVKAITDIDEETNLLSLNANIEAARAGEYGKGFSVVAKEVGKLSNKSKTATENISDILSSIQAKVEIAVEMAADSIEKVSEGATAMNRTKSYFETIKKEVSGTSDQVMEMSAAIEQLSAGTEEISKITEFTMKVQQGGTSKIKQLDGLLKEFQSRFQEAANKLKLLETNIDYSPKRSEGNE</sequence>
<keyword evidence="7" id="KW-1185">Reference proteome</keyword>
<feature type="coiled-coil region" evidence="3">
    <location>
        <begin position="340"/>
        <end position="367"/>
    </location>
</feature>
<dbReference type="EMBL" id="BMOK01000022">
    <property type="protein sequence ID" value="GGL65270.1"/>
    <property type="molecule type" value="Genomic_DNA"/>
</dbReference>
<protein>
    <recommendedName>
        <fullName evidence="5">Methyl-accepting transducer domain-containing protein</fullName>
    </recommendedName>
</protein>
<keyword evidence="3" id="KW-0175">Coiled coil</keyword>
<dbReference type="Proteomes" id="UP000654670">
    <property type="component" value="Unassembled WGS sequence"/>
</dbReference>
<dbReference type="CDD" id="cd11386">
    <property type="entry name" value="MCP_signal"/>
    <property type="match status" value="1"/>
</dbReference>
<dbReference type="SMART" id="SM00283">
    <property type="entry name" value="MA"/>
    <property type="match status" value="1"/>
</dbReference>
<dbReference type="AlphaFoldDB" id="A0A917S9I4"/>
<dbReference type="InterPro" id="IPR004089">
    <property type="entry name" value="MCPsignal_dom"/>
</dbReference>
<name>A0A917S9I4_9BACL</name>
<dbReference type="Gene3D" id="1.10.287.950">
    <property type="entry name" value="Methyl-accepting chemotaxis protein"/>
    <property type="match status" value="1"/>
</dbReference>
<feature type="transmembrane region" description="Helical" evidence="4">
    <location>
        <begin position="33"/>
        <end position="54"/>
    </location>
</feature>
<feature type="domain" description="Methyl-accepting transducer" evidence="5">
    <location>
        <begin position="94"/>
        <end position="330"/>
    </location>
</feature>
<organism evidence="6 7">
    <name type="scientific">Sporolactobacillus putidus</name>
    <dbReference type="NCBI Taxonomy" id="492735"/>
    <lineage>
        <taxon>Bacteria</taxon>
        <taxon>Bacillati</taxon>
        <taxon>Bacillota</taxon>
        <taxon>Bacilli</taxon>
        <taxon>Bacillales</taxon>
        <taxon>Sporolactobacillaceae</taxon>
        <taxon>Sporolactobacillus</taxon>
    </lineage>
</organism>
<evidence type="ECO:0000313" key="6">
    <source>
        <dbReference type="EMBL" id="GGL65270.1"/>
    </source>
</evidence>
<gene>
    <name evidence="6" type="ORF">GCM10007968_31610</name>
</gene>
<evidence type="ECO:0000259" key="5">
    <source>
        <dbReference type="PROSITE" id="PS50111"/>
    </source>
</evidence>
<keyword evidence="4" id="KW-1133">Transmembrane helix</keyword>
<proteinExistence type="predicted"/>
<evidence type="ECO:0000256" key="2">
    <source>
        <dbReference type="PROSITE-ProRule" id="PRU00284"/>
    </source>
</evidence>
<reference evidence="6" key="2">
    <citation type="submission" date="2020-09" db="EMBL/GenBank/DDBJ databases">
        <authorList>
            <person name="Sun Q."/>
            <person name="Ohkuma M."/>
        </authorList>
    </citation>
    <scope>NUCLEOTIDE SEQUENCE</scope>
    <source>
        <strain evidence="6">JCM 15325</strain>
    </source>
</reference>
<keyword evidence="4" id="KW-0472">Membrane</keyword>
<reference evidence="6" key="1">
    <citation type="journal article" date="2014" name="Int. J. Syst. Evol. Microbiol.">
        <title>Complete genome sequence of Corynebacterium casei LMG S-19264T (=DSM 44701T), isolated from a smear-ripened cheese.</title>
        <authorList>
            <consortium name="US DOE Joint Genome Institute (JGI-PGF)"/>
            <person name="Walter F."/>
            <person name="Albersmeier A."/>
            <person name="Kalinowski J."/>
            <person name="Ruckert C."/>
        </authorList>
    </citation>
    <scope>NUCLEOTIDE SEQUENCE</scope>
    <source>
        <strain evidence="6">JCM 15325</strain>
    </source>
</reference>
<feature type="transmembrane region" description="Helical" evidence="4">
    <location>
        <begin position="7"/>
        <end position="27"/>
    </location>
</feature>
<keyword evidence="1 2" id="KW-0807">Transducer</keyword>
<keyword evidence="4" id="KW-0812">Transmembrane</keyword>
<evidence type="ECO:0000313" key="7">
    <source>
        <dbReference type="Proteomes" id="UP000654670"/>
    </source>
</evidence>
<dbReference type="PANTHER" id="PTHR32089">
    <property type="entry name" value="METHYL-ACCEPTING CHEMOTAXIS PROTEIN MCPB"/>
    <property type="match status" value="1"/>
</dbReference>